<evidence type="ECO:0000256" key="1">
    <source>
        <dbReference type="SAM" id="MobiDB-lite"/>
    </source>
</evidence>
<evidence type="ECO:0000313" key="3">
    <source>
        <dbReference type="Proteomes" id="UP000011648"/>
    </source>
</evidence>
<organism evidence="2 3">
    <name type="scientific">Natrialba taiwanensis DSM 12281</name>
    <dbReference type="NCBI Taxonomy" id="1230458"/>
    <lineage>
        <taxon>Archaea</taxon>
        <taxon>Methanobacteriati</taxon>
        <taxon>Methanobacteriota</taxon>
        <taxon>Stenosarchaea group</taxon>
        <taxon>Halobacteria</taxon>
        <taxon>Halobacteriales</taxon>
        <taxon>Natrialbaceae</taxon>
        <taxon>Natrialba</taxon>
    </lineage>
</organism>
<reference evidence="2 3" key="1">
    <citation type="journal article" date="2014" name="PLoS Genet.">
        <title>Phylogenetically driven sequencing of extremely halophilic archaea reveals strategies for static and dynamic osmo-response.</title>
        <authorList>
            <person name="Becker E.A."/>
            <person name="Seitzer P.M."/>
            <person name="Tritt A."/>
            <person name="Larsen D."/>
            <person name="Krusor M."/>
            <person name="Yao A.I."/>
            <person name="Wu D."/>
            <person name="Madern D."/>
            <person name="Eisen J.A."/>
            <person name="Darling A.E."/>
            <person name="Facciotti M.T."/>
        </authorList>
    </citation>
    <scope>NUCLEOTIDE SEQUENCE [LARGE SCALE GENOMIC DNA]</scope>
    <source>
        <strain evidence="2 3">DSM 12281</strain>
    </source>
</reference>
<gene>
    <name evidence="2" type="ORF">C484_14823</name>
</gene>
<dbReference type="RefSeq" id="WP_006826637.1">
    <property type="nucleotide sequence ID" value="NZ_AOIL01000050.1"/>
</dbReference>
<evidence type="ECO:0000313" key="2">
    <source>
        <dbReference type="EMBL" id="ELY88876.1"/>
    </source>
</evidence>
<proteinExistence type="predicted"/>
<dbReference type="PATRIC" id="fig|1230458.4.peg.2995"/>
<comment type="caution">
    <text evidence="2">The sequence shown here is derived from an EMBL/GenBank/DDBJ whole genome shotgun (WGS) entry which is preliminary data.</text>
</comment>
<dbReference type="OrthoDB" id="204520at2157"/>
<dbReference type="AlphaFoldDB" id="L9ZS16"/>
<feature type="compositionally biased region" description="Polar residues" evidence="1">
    <location>
        <begin position="14"/>
        <end position="25"/>
    </location>
</feature>
<dbReference type="EMBL" id="AOIL01000050">
    <property type="protein sequence ID" value="ELY88876.1"/>
    <property type="molecule type" value="Genomic_DNA"/>
</dbReference>
<accession>L9ZS16</accession>
<sequence length="90" mass="9726">MTAEFDGPADGSISCDSHTQDPTDLDAQNETVCYRCDRPIETDRWIRLTARPGPGVTGTYEVTSRPCCPDCVAALGLLEFTVDARSANSN</sequence>
<name>L9ZS16_9EURY</name>
<keyword evidence="3" id="KW-1185">Reference proteome</keyword>
<dbReference type="Proteomes" id="UP000011648">
    <property type="component" value="Unassembled WGS sequence"/>
</dbReference>
<feature type="region of interest" description="Disordered" evidence="1">
    <location>
        <begin position="1"/>
        <end position="25"/>
    </location>
</feature>
<protein>
    <submittedName>
        <fullName evidence="2">Uncharacterized protein</fullName>
    </submittedName>
</protein>